<dbReference type="InterPro" id="IPR023833">
    <property type="entry name" value="Signal_pept_SipW-depend-type"/>
</dbReference>
<evidence type="ECO:0008006" key="2">
    <source>
        <dbReference type="Google" id="ProtNLM"/>
    </source>
</evidence>
<dbReference type="EMBL" id="CADCVT010000480">
    <property type="protein sequence ID" value="CAA9537010.1"/>
    <property type="molecule type" value="Genomic_DNA"/>
</dbReference>
<dbReference type="AlphaFoldDB" id="A0A6J4U3B2"/>
<dbReference type="NCBIfam" id="TIGR04088">
    <property type="entry name" value="cognate_SipW"/>
    <property type="match status" value="1"/>
</dbReference>
<reference evidence="1" key="1">
    <citation type="submission" date="2020-02" db="EMBL/GenBank/DDBJ databases">
        <authorList>
            <person name="Meier V. D."/>
        </authorList>
    </citation>
    <scope>NUCLEOTIDE SEQUENCE</scope>
    <source>
        <strain evidence="1">AVDCRST_MAG85</strain>
    </source>
</reference>
<gene>
    <name evidence="1" type="ORF">AVDCRST_MAG85-4227</name>
</gene>
<evidence type="ECO:0000313" key="1">
    <source>
        <dbReference type="EMBL" id="CAA9537010.1"/>
    </source>
</evidence>
<name>A0A6J4U3B2_9ACTN</name>
<proteinExistence type="predicted"/>
<accession>A0A6J4U3B2</accession>
<organism evidence="1">
    <name type="scientific">uncultured Solirubrobacteraceae bacterium</name>
    <dbReference type="NCBI Taxonomy" id="1162706"/>
    <lineage>
        <taxon>Bacteria</taxon>
        <taxon>Bacillati</taxon>
        <taxon>Actinomycetota</taxon>
        <taxon>Thermoleophilia</taxon>
        <taxon>Solirubrobacterales</taxon>
        <taxon>Solirubrobacteraceae</taxon>
        <taxon>environmental samples</taxon>
    </lineage>
</organism>
<protein>
    <recommendedName>
        <fullName evidence="2">SipW-cognate class signal peptide</fullName>
    </recommendedName>
</protein>
<sequence length="176" mass="18106">MRRLREGLLLVALLGIGLAAGGAGTYASWAASSENTGNSIKTGTVALTDSNDGNSVFTFTGIRPGPQTKQCVLVTNAGTTTVDVQLYGAVSGDLKDHMTIKVTRGAEGGDCTTPGAGPVVYEGELNAFPTSAAPITTPPSWSAGHKYPFVFELVLRDEPGAQGKTASVAMTWKATT</sequence>